<name>L8GLI3_ACACF</name>
<dbReference type="EMBL" id="KB008073">
    <property type="protein sequence ID" value="ELR13935.1"/>
    <property type="molecule type" value="Genomic_DNA"/>
</dbReference>
<dbReference type="KEGG" id="acan:ACA1_364630"/>
<evidence type="ECO:0000256" key="1">
    <source>
        <dbReference type="ARBA" id="ARBA00022574"/>
    </source>
</evidence>
<proteinExistence type="predicted"/>
<dbReference type="Gene3D" id="1.20.1280.50">
    <property type="match status" value="1"/>
</dbReference>
<protein>
    <submittedName>
        <fullName evidence="6">Fbox domain containing protein</fullName>
    </submittedName>
</protein>
<dbReference type="InterPro" id="IPR015943">
    <property type="entry name" value="WD40/YVTN_repeat-like_dom_sf"/>
</dbReference>
<organism evidence="6 7">
    <name type="scientific">Acanthamoeba castellanii (strain ATCC 30010 / Neff)</name>
    <dbReference type="NCBI Taxonomy" id="1257118"/>
    <lineage>
        <taxon>Eukaryota</taxon>
        <taxon>Amoebozoa</taxon>
        <taxon>Discosea</taxon>
        <taxon>Longamoebia</taxon>
        <taxon>Centramoebida</taxon>
        <taxon>Acanthamoebidae</taxon>
        <taxon>Acanthamoeba</taxon>
    </lineage>
</organism>
<dbReference type="Pfam" id="PF12937">
    <property type="entry name" value="F-box-like"/>
    <property type="match status" value="1"/>
</dbReference>
<feature type="region of interest" description="Disordered" evidence="4">
    <location>
        <begin position="9"/>
        <end position="53"/>
    </location>
</feature>
<keyword evidence="2" id="KW-0677">Repeat</keyword>
<dbReference type="PROSITE" id="PS00678">
    <property type="entry name" value="WD_REPEATS_1"/>
    <property type="match status" value="2"/>
</dbReference>
<dbReference type="InterPro" id="IPR019775">
    <property type="entry name" value="WD40_repeat_CS"/>
</dbReference>
<dbReference type="SMART" id="SM00256">
    <property type="entry name" value="FBOX"/>
    <property type="match status" value="1"/>
</dbReference>
<dbReference type="Gene3D" id="2.130.10.10">
    <property type="entry name" value="YVTN repeat-like/Quinoprotein amine dehydrogenase"/>
    <property type="match status" value="1"/>
</dbReference>
<evidence type="ECO:0000259" key="5">
    <source>
        <dbReference type="PROSITE" id="PS50181"/>
    </source>
</evidence>
<dbReference type="InterPro" id="IPR001680">
    <property type="entry name" value="WD40_rpt"/>
</dbReference>
<dbReference type="InterPro" id="IPR036047">
    <property type="entry name" value="F-box-like_dom_sf"/>
</dbReference>
<feature type="repeat" description="WD" evidence="3">
    <location>
        <begin position="346"/>
        <end position="386"/>
    </location>
</feature>
<dbReference type="InterPro" id="IPR036322">
    <property type="entry name" value="WD40_repeat_dom_sf"/>
</dbReference>
<dbReference type="PANTHER" id="PTHR19848:SF8">
    <property type="entry name" value="F-BOX AND WD REPEAT DOMAIN CONTAINING 7"/>
    <property type="match status" value="1"/>
</dbReference>
<dbReference type="AlphaFoldDB" id="L8GLI3"/>
<dbReference type="VEuPathDB" id="AmoebaDB:ACA1_364630"/>
<dbReference type="PROSITE" id="PS50181">
    <property type="entry name" value="FBOX"/>
    <property type="match status" value="1"/>
</dbReference>
<reference evidence="6 7" key="1">
    <citation type="journal article" date="2013" name="Genome Biol.">
        <title>Genome of Acanthamoeba castellanii highlights extensive lateral gene transfer and early evolution of tyrosine kinase signaling.</title>
        <authorList>
            <person name="Clarke M."/>
            <person name="Lohan A.J."/>
            <person name="Liu B."/>
            <person name="Lagkouvardos I."/>
            <person name="Roy S."/>
            <person name="Zafar N."/>
            <person name="Bertelli C."/>
            <person name="Schilde C."/>
            <person name="Kianianmomeni A."/>
            <person name="Burglin T.R."/>
            <person name="Frech C."/>
            <person name="Turcotte B."/>
            <person name="Kopec K.O."/>
            <person name="Synnott J.M."/>
            <person name="Choo C."/>
            <person name="Paponov I."/>
            <person name="Finkler A."/>
            <person name="Soon Heng Tan C."/>
            <person name="Hutchins A.P."/>
            <person name="Weinmeier T."/>
            <person name="Rattei T."/>
            <person name="Chu J.S."/>
            <person name="Gimenez G."/>
            <person name="Irimia M."/>
            <person name="Rigden D.J."/>
            <person name="Fitzpatrick D.A."/>
            <person name="Lorenzo-Morales J."/>
            <person name="Bateman A."/>
            <person name="Chiu C.H."/>
            <person name="Tang P."/>
            <person name="Hegemann P."/>
            <person name="Fromm H."/>
            <person name="Raoult D."/>
            <person name="Greub G."/>
            <person name="Miranda-Saavedra D."/>
            <person name="Chen N."/>
            <person name="Nash P."/>
            <person name="Ginger M.L."/>
            <person name="Horn M."/>
            <person name="Schaap P."/>
            <person name="Caler L."/>
            <person name="Loftus B."/>
        </authorList>
    </citation>
    <scope>NUCLEOTIDE SEQUENCE [LARGE SCALE GENOMIC DNA]</scope>
    <source>
        <strain evidence="6 7">Neff</strain>
    </source>
</reference>
<dbReference type="OrthoDB" id="10255630at2759"/>
<sequence>MFRFFRRLKDNTTHRKRKGNCKQQTPADTPTSSRHQQDQEQHPASLGSNNDIIIKSNDPNAPFALASTVSAYVSPSTPRTPAPFHNKSDIAHKIKRRIKSVSASFQTVDCIAPDLSTSPSSTSSSAASSSSTSLYSSSAAIASRVHAICLSLPSNTPAVLELCDDFAPRRETTSSTSSNHVAFETDVSGFNALPLELVSHIFSFLPASTHDICNASAVCWSWRELIRSDSSLAARRRQHWRHVNWRAGRFYLRNTLPLKTHPIWQLLPRPNAKDTVFHYSGMDGTVQALDLRSGELTASLTLPSQNFPVLAVNESCTRLVISTKKSNDTYAVEEYDFHSGKLVRSIDCHSGWITCLQFLNDNHVVTGSQDHSLKLWNLDSGECVKQFAGHTAAVTCLQVLKRKTTANAPFRLVSGSQDGSIKIWDVDSGEALHTLPCRFPIFALHAENNLVAAAGCKKENRTSEKGCLKLWNWEREVVLRDIGSQPQAGKAMAPISGVFLSGMQMLTVESGWMSFRCRKFRKTGAIRLWDIKTGALIAKIADFRMREHTNKSQCVVSLLVDDEKNVIVGIEEMEHIKPSALSHIFKIKSMVKVWSLKEGK</sequence>
<evidence type="ECO:0000256" key="4">
    <source>
        <dbReference type="SAM" id="MobiDB-lite"/>
    </source>
</evidence>
<gene>
    <name evidence="6" type="ORF">ACA1_364630</name>
</gene>
<evidence type="ECO:0000256" key="2">
    <source>
        <dbReference type="ARBA" id="ARBA00022737"/>
    </source>
</evidence>
<feature type="compositionally biased region" description="Polar residues" evidence="4">
    <location>
        <begin position="21"/>
        <end position="34"/>
    </location>
</feature>
<evidence type="ECO:0000313" key="7">
    <source>
        <dbReference type="Proteomes" id="UP000011083"/>
    </source>
</evidence>
<dbReference type="GeneID" id="14914464"/>
<feature type="domain" description="F-box" evidence="5">
    <location>
        <begin position="187"/>
        <end position="243"/>
    </location>
</feature>
<feature type="repeat" description="WD" evidence="3">
    <location>
        <begin position="387"/>
        <end position="434"/>
    </location>
</feature>
<dbReference type="PANTHER" id="PTHR19848">
    <property type="entry name" value="WD40 REPEAT PROTEIN"/>
    <property type="match status" value="1"/>
</dbReference>
<dbReference type="PROSITE" id="PS50082">
    <property type="entry name" value="WD_REPEATS_2"/>
    <property type="match status" value="2"/>
</dbReference>
<dbReference type="RefSeq" id="XP_004335948.1">
    <property type="nucleotide sequence ID" value="XM_004335900.1"/>
</dbReference>
<dbReference type="PROSITE" id="PS50294">
    <property type="entry name" value="WD_REPEATS_REGION"/>
    <property type="match status" value="2"/>
</dbReference>
<keyword evidence="7" id="KW-1185">Reference proteome</keyword>
<dbReference type="SUPFAM" id="SSF81383">
    <property type="entry name" value="F-box domain"/>
    <property type="match status" value="1"/>
</dbReference>
<accession>L8GLI3</accession>
<evidence type="ECO:0000313" key="6">
    <source>
        <dbReference type="EMBL" id="ELR13935.1"/>
    </source>
</evidence>
<evidence type="ECO:0000256" key="3">
    <source>
        <dbReference type="PROSITE-ProRule" id="PRU00221"/>
    </source>
</evidence>
<dbReference type="InterPro" id="IPR001810">
    <property type="entry name" value="F-box_dom"/>
</dbReference>
<dbReference type="SMART" id="SM00320">
    <property type="entry name" value="WD40"/>
    <property type="match status" value="2"/>
</dbReference>
<dbReference type="Pfam" id="PF00400">
    <property type="entry name" value="WD40"/>
    <property type="match status" value="2"/>
</dbReference>
<keyword evidence="1 3" id="KW-0853">WD repeat</keyword>
<dbReference type="Proteomes" id="UP000011083">
    <property type="component" value="Unassembled WGS sequence"/>
</dbReference>
<dbReference type="SUPFAM" id="SSF50978">
    <property type="entry name" value="WD40 repeat-like"/>
    <property type="match status" value="1"/>
</dbReference>